<keyword evidence="5 7" id="KW-0697">Rotamase</keyword>
<evidence type="ECO:0000256" key="1">
    <source>
        <dbReference type="ARBA" id="ARBA00002388"/>
    </source>
</evidence>
<evidence type="ECO:0000256" key="7">
    <source>
        <dbReference type="RuleBase" id="RU363019"/>
    </source>
</evidence>
<evidence type="ECO:0000256" key="3">
    <source>
        <dbReference type="ARBA" id="ARBA00007365"/>
    </source>
</evidence>
<dbReference type="InterPro" id="IPR024936">
    <property type="entry name" value="Cyclophilin-type_PPIase"/>
</dbReference>
<keyword evidence="6 7" id="KW-0413">Isomerase</keyword>
<dbReference type="EC" id="5.2.1.8" evidence="7"/>
<organism evidence="9 10">
    <name type="scientific">Pelistega europaea</name>
    <dbReference type="NCBI Taxonomy" id="106147"/>
    <lineage>
        <taxon>Bacteria</taxon>
        <taxon>Pseudomonadati</taxon>
        <taxon>Pseudomonadota</taxon>
        <taxon>Betaproteobacteria</taxon>
        <taxon>Burkholderiales</taxon>
        <taxon>Alcaligenaceae</taxon>
        <taxon>Pelistega</taxon>
    </lineage>
</organism>
<dbReference type="Pfam" id="PF00160">
    <property type="entry name" value="Pro_isomerase"/>
    <property type="match status" value="1"/>
</dbReference>
<dbReference type="SUPFAM" id="SSF50891">
    <property type="entry name" value="Cyclophilin-like"/>
    <property type="match status" value="1"/>
</dbReference>
<dbReference type="AlphaFoldDB" id="A0A7Y4L9K1"/>
<dbReference type="PROSITE" id="PS50072">
    <property type="entry name" value="CSA_PPIASE_2"/>
    <property type="match status" value="1"/>
</dbReference>
<feature type="chain" id="PRO_5031610478" description="Peptidyl-prolyl cis-trans isomerase" evidence="7">
    <location>
        <begin position="28"/>
        <end position="202"/>
    </location>
</feature>
<comment type="similarity">
    <text evidence="3 7">Belongs to the cyclophilin-type PPIase family.</text>
</comment>
<name>A0A7Y4L9K1_9BURK</name>
<comment type="caution">
    <text evidence="9">The sequence shown here is derived from an EMBL/GenBank/DDBJ whole genome shotgun (WGS) entry which is preliminary data.</text>
</comment>
<dbReference type="InterPro" id="IPR044665">
    <property type="entry name" value="E_coli_cyclophilin_A-like"/>
</dbReference>
<evidence type="ECO:0000256" key="5">
    <source>
        <dbReference type="ARBA" id="ARBA00023110"/>
    </source>
</evidence>
<keyword evidence="4" id="KW-0963">Cytoplasm</keyword>
<evidence type="ECO:0000256" key="6">
    <source>
        <dbReference type="ARBA" id="ARBA00023235"/>
    </source>
</evidence>
<reference evidence="9 10" key="1">
    <citation type="submission" date="2020-05" db="EMBL/GenBank/DDBJ databases">
        <authorList>
            <person name="Niu N."/>
        </authorList>
    </citation>
    <scope>NUCLEOTIDE SEQUENCE [LARGE SCALE GENOMIC DNA]</scope>
    <source>
        <strain evidence="9 10">LMG10982</strain>
    </source>
</reference>
<evidence type="ECO:0000313" key="10">
    <source>
        <dbReference type="Proteomes" id="UP000541421"/>
    </source>
</evidence>
<dbReference type="PROSITE" id="PS00170">
    <property type="entry name" value="CSA_PPIASE_1"/>
    <property type="match status" value="1"/>
</dbReference>
<dbReference type="Proteomes" id="UP000541421">
    <property type="component" value="Unassembled WGS sequence"/>
</dbReference>
<comment type="catalytic activity">
    <reaction evidence="7">
        <text>[protein]-peptidylproline (omega=180) = [protein]-peptidylproline (omega=0)</text>
        <dbReference type="Rhea" id="RHEA:16237"/>
        <dbReference type="Rhea" id="RHEA-COMP:10747"/>
        <dbReference type="Rhea" id="RHEA-COMP:10748"/>
        <dbReference type="ChEBI" id="CHEBI:83833"/>
        <dbReference type="ChEBI" id="CHEBI:83834"/>
        <dbReference type="EC" id="5.2.1.8"/>
    </reaction>
</comment>
<dbReference type="InterPro" id="IPR020892">
    <property type="entry name" value="Cyclophilin-type_PPIase_CS"/>
</dbReference>
<dbReference type="GO" id="GO:0006457">
    <property type="term" value="P:protein folding"/>
    <property type="evidence" value="ECO:0007669"/>
    <property type="project" value="InterPro"/>
</dbReference>
<dbReference type="PANTHER" id="PTHR43246">
    <property type="entry name" value="PEPTIDYL-PROLYL CIS-TRANS ISOMERASE CYP38, CHLOROPLASTIC"/>
    <property type="match status" value="1"/>
</dbReference>
<dbReference type="InterPro" id="IPR029000">
    <property type="entry name" value="Cyclophilin-like_dom_sf"/>
</dbReference>
<evidence type="ECO:0000313" key="9">
    <source>
        <dbReference type="EMBL" id="NOL49443.1"/>
    </source>
</evidence>
<dbReference type="GO" id="GO:0005737">
    <property type="term" value="C:cytoplasm"/>
    <property type="evidence" value="ECO:0007669"/>
    <property type="project" value="UniProtKB-SubCell"/>
</dbReference>
<evidence type="ECO:0000256" key="2">
    <source>
        <dbReference type="ARBA" id="ARBA00004496"/>
    </source>
</evidence>
<dbReference type="PIRSF" id="PIRSF001467">
    <property type="entry name" value="Peptidylpro_ismrse"/>
    <property type="match status" value="1"/>
</dbReference>
<keyword evidence="10" id="KW-1185">Reference proteome</keyword>
<accession>A0A7Y4L9K1</accession>
<dbReference type="GO" id="GO:0003755">
    <property type="term" value="F:peptidyl-prolyl cis-trans isomerase activity"/>
    <property type="evidence" value="ECO:0007669"/>
    <property type="project" value="UniProtKB-UniRule"/>
</dbReference>
<comment type="function">
    <text evidence="1 7">PPIases accelerate the folding of proteins. It catalyzes the cis-trans isomerization of proline imidic peptide bonds in oligopeptides.</text>
</comment>
<keyword evidence="7" id="KW-0732">Signal</keyword>
<feature type="signal peptide" evidence="7">
    <location>
        <begin position="1"/>
        <end position="27"/>
    </location>
</feature>
<sequence>MNFFKSCLGSLVLTGLLILPVSQTAQAQQKESAMSAHPRVKLETNKGTIVLELDMEKAPVTTENFLSYVKDGFYNGVIFHRVIKRFMIQGGGFEPGLKQKETKAPIKNEADNGLANNKYTIAMARTSDPHSASAQFFINTNDNDFLNFTAPTPQGWGYAVFGKVVEGTNIVDAIEGVRTGSRGFHQDVPVEDVIVNKATVVE</sequence>
<comment type="subcellular location">
    <subcellularLocation>
        <location evidence="2">Cytoplasm</location>
    </subcellularLocation>
</comment>
<feature type="domain" description="PPIase cyclophilin-type" evidence="8">
    <location>
        <begin position="43"/>
        <end position="200"/>
    </location>
</feature>
<dbReference type="CDD" id="cd01920">
    <property type="entry name" value="cyclophilin_EcCYP_like"/>
    <property type="match status" value="1"/>
</dbReference>
<evidence type="ECO:0000259" key="8">
    <source>
        <dbReference type="PROSITE" id="PS50072"/>
    </source>
</evidence>
<dbReference type="EMBL" id="JABGBO010000004">
    <property type="protein sequence ID" value="NOL49443.1"/>
    <property type="molecule type" value="Genomic_DNA"/>
</dbReference>
<dbReference type="PRINTS" id="PR00153">
    <property type="entry name" value="CSAPPISMRASE"/>
</dbReference>
<dbReference type="InterPro" id="IPR002130">
    <property type="entry name" value="Cyclophilin-type_PPIase_dom"/>
</dbReference>
<proteinExistence type="inferred from homology"/>
<gene>
    <name evidence="9" type="ORF">HKX40_04745</name>
</gene>
<protein>
    <recommendedName>
        <fullName evidence="7">Peptidyl-prolyl cis-trans isomerase</fullName>
        <shortName evidence="7">PPIase</shortName>
        <ecNumber evidence="7">5.2.1.8</ecNumber>
    </recommendedName>
</protein>
<dbReference type="Gene3D" id="2.40.100.10">
    <property type="entry name" value="Cyclophilin-like"/>
    <property type="match status" value="1"/>
</dbReference>
<dbReference type="FunFam" id="2.40.100.10:FF:000004">
    <property type="entry name" value="Peptidyl-prolyl cis-trans isomerase"/>
    <property type="match status" value="1"/>
</dbReference>
<evidence type="ECO:0000256" key="4">
    <source>
        <dbReference type="ARBA" id="ARBA00022490"/>
    </source>
</evidence>